<accession>A0A2P2Q3S6</accession>
<organism evidence="1">
    <name type="scientific">Rhizophora mucronata</name>
    <name type="common">Asiatic mangrove</name>
    <dbReference type="NCBI Taxonomy" id="61149"/>
    <lineage>
        <taxon>Eukaryota</taxon>
        <taxon>Viridiplantae</taxon>
        <taxon>Streptophyta</taxon>
        <taxon>Embryophyta</taxon>
        <taxon>Tracheophyta</taxon>
        <taxon>Spermatophyta</taxon>
        <taxon>Magnoliopsida</taxon>
        <taxon>eudicotyledons</taxon>
        <taxon>Gunneridae</taxon>
        <taxon>Pentapetalae</taxon>
        <taxon>rosids</taxon>
        <taxon>fabids</taxon>
        <taxon>Malpighiales</taxon>
        <taxon>Rhizophoraceae</taxon>
        <taxon>Rhizophora</taxon>
    </lineage>
</organism>
<name>A0A2P2Q3S6_RHIMU</name>
<dbReference type="AlphaFoldDB" id="A0A2P2Q3S6"/>
<evidence type="ECO:0000313" key="1">
    <source>
        <dbReference type="EMBL" id="MBX61646.1"/>
    </source>
</evidence>
<proteinExistence type="predicted"/>
<dbReference type="EMBL" id="GGEC01081162">
    <property type="protein sequence ID" value="MBX61646.1"/>
    <property type="molecule type" value="Transcribed_RNA"/>
</dbReference>
<sequence length="28" mass="3151">MAASKIYLHVVNSQIISTNTSCKMHCRN</sequence>
<protein>
    <submittedName>
        <fullName evidence="1">Uncharacterized protein</fullName>
    </submittedName>
</protein>
<reference evidence="1" key="1">
    <citation type="submission" date="2018-02" db="EMBL/GenBank/DDBJ databases">
        <title>Rhizophora mucronata_Transcriptome.</title>
        <authorList>
            <person name="Meera S.P."/>
            <person name="Sreeshan A."/>
            <person name="Augustine A."/>
        </authorList>
    </citation>
    <scope>NUCLEOTIDE SEQUENCE</scope>
    <source>
        <tissue evidence="1">Leaf</tissue>
    </source>
</reference>